<keyword evidence="5 11" id="KW-0547">Nucleotide-binding</keyword>
<evidence type="ECO:0000256" key="6">
    <source>
        <dbReference type="ARBA" id="ARBA00023002"/>
    </source>
</evidence>
<dbReference type="PRINTS" id="PR01183">
    <property type="entry name" value="RIBORDTASEM1"/>
</dbReference>
<dbReference type="InterPro" id="IPR013344">
    <property type="entry name" value="RNR_NrdJ/NrdZ"/>
</dbReference>
<dbReference type="CDD" id="cd02888">
    <property type="entry name" value="RNR_II_dimer"/>
    <property type="match status" value="1"/>
</dbReference>
<feature type="domain" description="Ribonucleotide reductase large subunit N-terminal" evidence="12">
    <location>
        <begin position="4"/>
        <end position="77"/>
    </location>
</feature>
<dbReference type="InterPro" id="IPR013509">
    <property type="entry name" value="RNR_lsu_N"/>
</dbReference>
<evidence type="ECO:0000256" key="1">
    <source>
        <dbReference type="ARBA" id="ARBA00001922"/>
    </source>
</evidence>
<evidence type="ECO:0000256" key="8">
    <source>
        <dbReference type="ARBA" id="ARBA00023157"/>
    </source>
</evidence>
<comment type="similarity">
    <text evidence="2 11">Belongs to the ribonucleoside diphosphate reductase class-2 family.</text>
</comment>
<evidence type="ECO:0000256" key="7">
    <source>
        <dbReference type="ARBA" id="ARBA00023116"/>
    </source>
</evidence>
<dbReference type="SUPFAM" id="SSF51998">
    <property type="entry name" value="PFL-like glycyl radical enzymes"/>
    <property type="match status" value="1"/>
</dbReference>
<dbReference type="EMBL" id="SSMC01000003">
    <property type="protein sequence ID" value="THD66602.1"/>
    <property type="molecule type" value="Genomic_DNA"/>
</dbReference>
<evidence type="ECO:0000256" key="5">
    <source>
        <dbReference type="ARBA" id="ARBA00022741"/>
    </source>
</evidence>
<dbReference type="RefSeq" id="WP_136336674.1">
    <property type="nucleotide sequence ID" value="NZ_QXMP01000003.1"/>
</dbReference>
<dbReference type="Proteomes" id="UP000305939">
    <property type="component" value="Unassembled WGS sequence"/>
</dbReference>
<comment type="caution">
    <text evidence="14">The sequence shown here is derived from an EMBL/GenBank/DDBJ whole genome shotgun (WGS) entry which is preliminary data.</text>
</comment>
<sequence>MDALSPNAMQLLEQRYLLKKNGDLMESPEAMFQRVAEYIATAEKDNQAYWAERFFEMMSRLEFLPNSPTLMNAGLTGGQLSACFVLPIEDNLEAIFSSLTKASLIHKSGGGTGYNFSQLRPRGSDAGRSVGPASGPVGFLRVFDEATRQVKQGGKRRGANMGILNVDHPDILEFINAKGDGVSLQNFNLSVGISDRFMKAVEGGLPWELKNPFTKKVMQRVPARSIWDAIVRNAWESGDPGLIFLDAINRRNPIKNGVITSTNPCGEVPLEDFESCNLGSVNLSRMLQQEKGEVQVDWDKLRSVIHTAVRFLDNVITVNHYVLPEVKKMTLANRKIGLGVMGWAEMLIRMDIPYASEAAVQLGSDLMKFIQQESYLASGILADEKGVFPNYYKSRFFEKKKMRNATCNSIAPTGSLAIIAGTSYGIEPLYALSYTREGILGNRTQYVLEPVLLEKLKSSGLWGSRTRKLVHDTGSLAQAGWIPVEIRKCFATSQEISWEFHLRHQKAFQNYTDNAVSKTINLPEKVSPEQVEKIFRNSWEYGLKGITVYRDKSKKEQVLNKSCGLVRSTC</sequence>
<proteinExistence type="inferred from homology"/>
<evidence type="ECO:0000256" key="10">
    <source>
        <dbReference type="ARBA" id="ARBA00047754"/>
    </source>
</evidence>
<feature type="domain" description="Ribonucleotide reductase large subunit C-terminal" evidence="13">
    <location>
        <begin position="81"/>
        <end position="396"/>
    </location>
</feature>
<evidence type="ECO:0000259" key="13">
    <source>
        <dbReference type="Pfam" id="PF02867"/>
    </source>
</evidence>
<organism evidence="14 15">
    <name type="scientific">Robertkochia marina</name>
    <dbReference type="NCBI Taxonomy" id="1227945"/>
    <lineage>
        <taxon>Bacteria</taxon>
        <taxon>Pseudomonadati</taxon>
        <taxon>Bacteroidota</taxon>
        <taxon>Flavobacteriia</taxon>
        <taxon>Flavobacteriales</taxon>
        <taxon>Flavobacteriaceae</taxon>
        <taxon>Robertkochia</taxon>
    </lineage>
</organism>
<keyword evidence="8" id="KW-1015">Disulfide bond</keyword>
<keyword evidence="6 11" id="KW-0560">Oxidoreductase</keyword>
<keyword evidence="9 11" id="KW-0170">Cobalt</keyword>
<accession>A0A4S3LYF8</accession>
<protein>
    <recommendedName>
        <fullName evidence="11">Vitamin B12-dependent ribonucleotide reductase</fullName>
        <ecNumber evidence="11">1.17.4.1</ecNumber>
    </recommendedName>
</protein>
<dbReference type="GO" id="GO:0005524">
    <property type="term" value="F:ATP binding"/>
    <property type="evidence" value="ECO:0007669"/>
    <property type="project" value="InterPro"/>
</dbReference>
<evidence type="ECO:0000256" key="11">
    <source>
        <dbReference type="RuleBase" id="RU364064"/>
    </source>
</evidence>
<evidence type="ECO:0000256" key="2">
    <source>
        <dbReference type="ARBA" id="ARBA00007405"/>
    </source>
</evidence>
<dbReference type="GO" id="GO:0071897">
    <property type="term" value="P:DNA biosynthetic process"/>
    <property type="evidence" value="ECO:0007669"/>
    <property type="project" value="UniProtKB-KW"/>
</dbReference>
<comment type="cofactor">
    <cofactor evidence="1 11">
        <name>adenosylcob(III)alamin</name>
        <dbReference type="ChEBI" id="CHEBI:18408"/>
    </cofactor>
</comment>
<evidence type="ECO:0000313" key="15">
    <source>
        <dbReference type="Proteomes" id="UP000305939"/>
    </source>
</evidence>
<comment type="catalytic activity">
    <reaction evidence="10 11">
        <text>a 2'-deoxyribonucleoside 5'-diphosphate + [thioredoxin]-disulfide + H2O = a ribonucleoside 5'-diphosphate + [thioredoxin]-dithiol</text>
        <dbReference type="Rhea" id="RHEA:23252"/>
        <dbReference type="Rhea" id="RHEA-COMP:10698"/>
        <dbReference type="Rhea" id="RHEA-COMP:10700"/>
        <dbReference type="ChEBI" id="CHEBI:15377"/>
        <dbReference type="ChEBI" id="CHEBI:29950"/>
        <dbReference type="ChEBI" id="CHEBI:50058"/>
        <dbReference type="ChEBI" id="CHEBI:57930"/>
        <dbReference type="ChEBI" id="CHEBI:73316"/>
        <dbReference type="EC" id="1.17.4.1"/>
    </reaction>
</comment>
<dbReference type="GO" id="GO:0031419">
    <property type="term" value="F:cobalamin binding"/>
    <property type="evidence" value="ECO:0007669"/>
    <property type="project" value="UniProtKB-KW"/>
</dbReference>
<dbReference type="NCBIfam" id="TIGR02504">
    <property type="entry name" value="NrdJ_Z"/>
    <property type="match status" value="1"/>
</dbReference>
<comment type="function">
    <text evidence="11">Catalyzes the reduction of ribonucleotides to deoxyribonucleotides. May function to provide a pool of deoxyribonucleotide precursors for DNA repair during oxygen limitation and/or for immediate growth after restoration of oxygen.</text>
</comment>
<dbReference type="PANTHER" id="PTHR43371:SF1">
    <property type="entry name" value="RIBONUCLEOSIDE-DIPHOSPHATE REDUCTASE"/>
    <property type="match status" value="1"/>
</dbReference>
<keyword evidence="7" id="KW-0215">Deoxyribonucleotide synthesis</keyword>
<dbReference type="EC" id="1.17.4.1" evidence="11"/>
<dbReference type="Pfam" id="PF00317">
    <property type="entry name" value="Ribonuc_red_lgN"/>
    <property type="match status" value="1"/>
</dbReference>
<dbReference type="Pfam" id="PF02867">
    <property type="entry name" value="Ribonuc_red_lgC"/>
    <property type="match status" value="2"/>
</dbReference>
<keyword evidence="3 11" id="KW-0846">Cobalamin</keyword>
<dbReference type="UniPathway" id="UPA00326"/>
<dbReference type="AlphaFoldDB" id="A0A4S3LYF8"/>
<evidence type="ECO:0000259" key="12">
    <source>
        <dbReference type="Pfam" id="PF00317"/>
    </source>
</evidence>
<reference evidence="14 15" key="1">
    <citation type="submission" date="2019-04" db="EMBL/GenBank/DDBJ databases">
        <title>Draft genome sequence of Robertkochia marina CC-AMO-30D.</title>
        <authorList>
            <person name="Hameed A."/>
            <person name="Lin S.-Y."/>
            <person name="Shahina M."/>
            <person name="Lai W.-A."/>
            <person name="Young C.-C."/>
        </authorList>
    </citation>
    <scope>NUCLEOTIDE SEQUENCE [LARGE SCALE GENOMIC DNA]</scope>
    <source>
        <strain evidence="14 15">CC-AMO-30D</strain>
    </source>
</reference>
<feature type="domain" description="Ribonucleotide reductase large subunit C-terminal" evidence="13">
    <location>
        <begin position="398"/>
        <end position="549"/>
    </location>
</feature>
<dbReference type="GO" id="GO:0009263">
    <property type="term" value="P:deoxyribonucleotide biosynthetic process"/>
    <property type="evidence" value="ECO:0007669"/>
    <property type="project" value="UniProtKB-KW"/>
</dbReference>
<dbReference type="InterPro" id="IPR008926">
    <property type="entry name" value="RNR_R1-su_N"/>
</dbReference>
<evidence type="ECO:0000256" key="4">
    <source>
        <dbReference type="ARBA" id="ARBA00022634"/>
    </source>
</evidence>
<keyword evidence="4 11" id="KW-0237">DNA synthesis</keyword>
<evidence type="ECO:0000256" key="3">
    <source>
        <dbReference type="ARBA" id="ARBA00022628"/>
    </source>
</evidence>
<evidence type="ECO:0000313" key="14">
    <source>
        <dbReference type="EMBL" id="THD66602.1"/>
    </source>
</evidence>
<keyword evidence="15" id="KW-1185">Reference proteome</keyword>
<dbReference type="PANTHER" id="PTHR43371">
    <property type="entry name" value="VITAMIN B12-DEPENDENT RIBONUCLEOTIDE REDUCTASE"/>
    <property type="match status" value="1"/>
</dbReference>
<name>A0A4S3LYF8_9FLAO</name>
<dbReference type="InterPro" id="IPR050862">
    <property type="entry name" value="RdRp_reductase_class-2"/>
</dbReference>
<dbReference type="OrthoDB" id="9762933at2"/>
<dbReference type="SUPFAM" id="SSF48168">
    <property type="entry name" value="R1 subunit of ribonucleotide reductase, N-terminal domain"/>
    <property type="match status" value="1"/>
</dbReference>
<dbReference type="InterPro" id="IPR000788">
    <property type="entry name" value="RNR_lg_C"/>
</dbReference>
<dbReference type="GO" id="GO:0004748">
    <property type="term" value="F:ribonucleoside-diphosphate reductase activity, thioredoxin disulfide as acceptor"/>
    <property type="evidence" value="ECO:0007669"/>
    <property type="project" value="UniProtKB-EC"/>
</dbReference>
<gene>
    <name evidence="14" type="ORF">E7Z59_12480</name>
</gene>
<dbReference type="Gene3D" id="3.20.70.20">
    <property type="match status" value="1"/>
</dbReference>
<evidence type="ECO:0000256" key="9">
    <source>
        <dbReference type="ARBA" id="ARBA00023285"/>
    </source>
</evidence>